<evidence type="ECO:0000256" key="6">
    <source>
        <dbReference type="ARBA" id="ARBA00022741"/>
    </source>
</evidence>
<evidence type="ECO:0000256" key="3">
    <source>
        <dbReference type="ARBA" id="ARBA00013253"/>
    </source>
</evidence>
<dbReference type="NCBIfam" id="TIGR01498">
    <property type="entry name" value="folK"/>
    <property type="match status" value="1"/>
</dbReference>
<dbReference type="Gene3D" id="3.30.70.560">
    <property type="entry name" value="7,8-Dihydro-6-hydroxymethylpterin-pyrophosphokinase HPPK"/>
    <property type="match status" value="1"/>
</dbReference>
<keyword evidence="6" id="KW-0547">Nucleotide-binding</keyword>
<dbReference type="EMBL" id="AP019536">
    <property type="protein sequence ID" value="BBI99965.1"/>
    <property type="molecule type" value="Genomic_DNA"/>
</dbReference>
<evidence type="ECO:0000256" key="11">
    <source>
        <dbReference type="ARBA" id="ARBA00029766"/>
    </source>
</evidence>
<evidence type="ECO:0000313" key="14">
    <source>
        <dbReference type="EMBL" id="BBI99965.1"/>
    </source>
</evidence>
<protein>
    <recommendedName>
        <fullName evidence="4">2-amino-4-hydroxy-6-hydroxymethyldihydropteridine pyrophosphokinase</fullName>
        <ecNumber evidence="3">2.7.6.3</ecNumber>
    </recommendedName>
    <alternativeName>
        <fullName evidence="11">6-hydroxymethyl-7,8-dihydropterin pyrophosphokinase</fullName>
    </alternativeName>
    <alternativeName>
        <fullName evidence="12">7,8-dihydro-6-hydroxymethylpterin-pyrophosphokinase</fullName>
    </alternativeName>
</protein>
<sequence length="174" mass="19659">MARAFIGIGSNIEPAKNVRAAIHSLARQTRLIGVSTVYCTDALERLEQPPYFNCVAEIETELSPVQVKHAMLRPIENELWRIRTQDKYAPRTIDLDLIVYGELAMDDGDLRLPDPDIFERPFLAIPLSELAPDLVLAGYGLRIGDIAAKLSLDGMRPLRDYSWLLKEDVSRRVK</sequence>
<keyword evidence="9" id="KW-0289">Folate biosynthesis</keyword>
<proteinExistence type="inferred from homology"/>
<organism evidence="14 15">
    <name type="scientific">Ferrigenium kumadai</name>
    <dbReference type="NCBI Taxonomy" id="1682490"/>
    <lineage>
        <taxon>Bacteria</taxon>
        <taxon>Pseudomonadati</taxon>
        <taxon>Pseudomonadota</taxon>
        <taxon>Betaproteobacteria</taxon>
        <taxon>Nitrosomonadales</taxon>
        <taxon>Gallionellaceae</taxon>
        <taxon>Ferrigenium</taxon>
    </lineage>
</organism>
<dbReference type="AlphaFoldDB" id="A0AAN1W022"/>
<keyword evidence="7" id="KW-0418">Kinase</keyword>
<evidence type="ECO:0000313" key="15">
    <source>
        <dbReference type="Proteomes" id="UP001319121"/>
    </source>
</evidence>
<evidence type="ECO:0000259" key="13">
    <source>
        <dbReference type="PROSITE" id="PS00794"/>
    </source>
</evidence>
<dbReference type="GO" id="GO:0003848">
    <property type="term" value="F:2-amino-4-hydroxy-6-hydroxymethyldihydropteridine diphosphokinase activity"/>
    <property type="evidence" value="ECO:0007669"/>
    <property type="project" value="UniProtKB-EC"/>
</dbReference>
<accession>A0AAN1W022</accession>
<keyword evidence="8" id="KW-0067">ATP-binding</keyword>
<evidence type="ECO:0000256" key="8">
    <source>
        <dbReference type="ARBA" id="ARBA00022840"/>
    </source>
</evidence>
<evidence type="ECO:0000256" key="10">
    <source>
        <dbReference type="ARBA" id="ARBA00029409"/>
    </source>
</evidence>
<comment type="similarity">
    <text evidence="2">Belongs to the HPPK family.</text>
</comment>
<evidence type="ECO:0000256" key="7">
    <source>
        <dbReference type="ARBA" id="ARBA00022777"/>
    </source>
</evidence>
<keyword evidence="5" id="KW-0808">Transferase</keyword>
<evidence type="ECO:0000256" key="2">
    <source>
        <dbReference type="ARBA" id="ARBA00005810"/>
    </source>
</evidence>
<dbReference type="PANTHER" id="PTHR43071:SF1">
    <property type="entry name" value="2-AMINO-4-HYDROXY-6-HYDROXYMETHYLDIHYDROPTERIDINE PYROPHOSPHOKINASE"/>
    <property type="match status" value="1"/>
</dbReference>
<evidence type="ECO:0000256" key="4">
    <source>
        <dbReference type="ARBA" id="ARBA00016218"/>
    </source>
</evidence>
<dbReference type="RefSeq" id="WP_212785226.1">
    <property type="nucleotide sequence ID" value="NZ_AP019536.1"/>
</dbReference>
<keyword evidence="15" id="KW-1185">Reference proteome</keyword>
<comment type="pathway">
    <text evidence="1">Cofactor biosynthesis; tetrahydrofolate biosynthesis; 2-amino-4-hydroxy-6-hydroxymethyl-7,8-dihydropteridine diphosphate from 7,8-dihydroneopterin triphosphate: step 4/4.</text>
</comment>
<dbReference type="SUPFAM" id="SSF55083">
    <property type="entry name" value="6-hydroxymethyl-7,8-dihydropterin pyrophosphokinase, HPPK"/>
    <property type="match status" value="1"/>
</dbReference>
<dbReference type="KEGG" id="fku:FGKAn22_16580"/>
<evidence type="ECO:0000256" key="5">
    <source>
        <dbReference type="ARBA" id="ARBA00022679"/>
    </source>
</evidence>
<reference evidence="14 15" key="1">
    <citation type="submission" date="2019-03" db="EMBL/GenBank/DDBJ databases">
        <title>Complete genome sequence of Ferrigenium kumadai strain An22, a microaerophilic iron-oxidizing bacterium isolated from a paddy field soil.</title>
        <authorList>
            <person name="Watanabe T."/>
            <person name="Asakawa S."/>
        </authorList>
    </citation>
    <scope>NUCLEOTIDE SEQUENCE [LARGE SCALE GENOMIC DNA]</scope>
    <source>
        <strain evidence="14 15">An22</strain>
    </source>
</reference>
<dbReference type="GO" id="GO:0005524">
    <property type="term" value="F:ATP binding"/>
    <property type="evidence" value="ECO:0007669"/>
    <property type="project" value="UniProtKB-KW"/>
</dbReference>
<name>A0AAN1W022_9PROT</name>
<dbReference type="GO" id="GO:0046656">
    <property type="term" value="P:folic acid biosynthetic process"/>
    <property type="evidence" value="ECO:0007669"/>
    <property type="project" value="UniProtKB-KW"/>
</dbReference>
<evidence type="ECO:0000256" key="9">
    <source>
        <dbReference type="ARBA" id="ARBA00022909"/>
    </source>
</evidence>
<dbReference type="CDD" id="cd00483">
    <property type="entry name" value="HPPK"/>
    <property type="match status" value="1"/>
</dbReference>
<dbReference type="PROSITE" id="PS00794">
    <property type="entry name" value="HPPK"/>
    <property type="match status" value="1"/>
</dbReference>
<comment type="function">
    <text evidence="10">Catalyzes the transfer of pyrophosphate from adenosine triphosphate (ATP) to 6-hydroxymethyl-7,8-dihydropterin, an enzymatic step in folate biosynthesis pathway.</text>
</comment>
<dbReference type="GO" id="GO:0016301">
    <property type="term" value="F:kinase activity"/>
    <property type="evidence" value="ECO:0007669"/>
    <property type="project" value="UniProtKB-KW"/>
</dbReference>
<dbReference type="InterPro" id="IPR000550">
    <property type="entry name" value="Hppk"/>
</dbReference>
<dbReference type="EC" id="2.7.6.3" evidence="3"/>
<gene>
    <name evidence="14" type="ORF">FGKAn22_16580</name>
</gene>
<evidence type="ECO:0000256" key="1">
    <source>
        <dbReference type="ARBA" id="ARBA00005051"/>
    </source>
</evidence>
<feature type="domain" description="7,8-dihydro-6-hydroxymethylpterin-pyrophosphokinase" evidence="13">
    <location>
        <begin position="87"/>
        <end position="98"/>
    </location>
</feature>
<dbReference type="InterPro" id="IPR035907">
    <property type="entry name" value="Hppk_sf"/>
</dbReference>
<dbReference type="Proteomes" id="UP001319121">
    <property type="component" value="Chromosome"/>
</dbReference>
<dbReference type="PANTHER" id="PTHR43071">
    <property type="entry name" value="2-AMINO-4-HYDROXY-6-HYDROXYMETHYLDIHYDROPTERIDINE PYROPHOSPHOKINASE"/>
    <property type="match status" value="1"/>
</dbReference>
<evidence type="ECO:0000256" key="12">
    <source>
        <dbReference type="ARBA" id="ARBA00033413"/>
    </source>
</evidence>
<dbReference type="Pfam" id="PF01288">
    <property type="entry name" value="HPPK"/>
    <property type="match status" value="1"/>
</dbReference>